<reference evidence="4" key="1">
    <citation type="submission" date="2010-08" db="EMBL/GenBank/DDBJ databases">
        <authorList>
            <consortium name="Caenorhabditis japonica Sequencing Consortium"/>
            <person name="Wilson R.K."/>
        </authorList>
    </citation>
    <scope>NUCLEOTIDE SEQUENCE [LARGE SCALE GENOMIC DNA]</scope>
    <source>
        <strain evidence="4">DF5081</strain>
    </source>
</reference>
<dbReference type="PANTHER" id="PTHR14907">
    <property type="entry name" value="FI14130P"/>
    <property type="match status" value="1"/>
</dbReference>
<dbReference type="PANTHER" id="PTHR14907:SF2">
    <property type="entry name" value="SUPPRESSOR APC DOMAIN-CONTAINING PROTEIN 2"/>
    <property type="match status" value="1"/>
</dbReference>
<accession>A0A8R1DPN2</accession>
<dbReference type="AlphaFoldDB" id="A0A8R1DPN2"/>
<evidence type="ECO:0000256" key="2">
    <source>
        <dbReference type="SAM" id="MobiDB-lite"/>
    </source>
</evidence>
<organism evidence="3 4">
    <name type="scientific">Caenorhabditis japonica</name>
    <dbReference type="NCBI Taxonomy" id="281687"/>
    <lineage>
        <taxon>Eukaryota</taxon>
        <taxon>Metazoa</taxon>
        <taxon>Ecdysozoa</taxon>
        <taxon>Nematoda</taxon>
        <taxon>Chromadorea</taxon>
        <taxon>Rhabditida</taxon>
        <taxon>Rhabditina</taxon>
        <taxon>Rhabditomorpha</taxon>
        <taxon>Rhabditoidea</taxon>
        <taxon>Rhabditidae</taxon>
        <taxon>Peloderinae</taxon>
        <taxon>Caenorhabditis</taxon>
    </lineage>
</organism>
<evidence type="ECO:0000313" key="3">
    <source>
        <dbReference type="EnsemblMetazoa" id="CJA07644.1"/>
    </source>
</evidence>
<evidence type="ECO:0000313" key="4">
    <source>
        <dbReference type="Proteomes" id="UP000005237"/>
    </source>
</evidence>
<evidence type="ECO:0000256" key="1">
    <source>
        <dbReference type="SAM" id="Coils"/>
    </source>
</evidence>
<feature type="coiled-coil region" evidence="1">
    <location>
        <begin position="118"/>
        <end position="145"/>
    </location>
</feature>
<dbReference type="InterPro" id="IPR026828">
    <property type="entry name" value="SAPC2_1/2"/>
</dbReference>
<keyword evidence="1" id="KW-0175">Coiled coil</keyword>
<proteinExistence type="predicted"/>
<feature type="region of interest" description="Disordered" evidence="2">
    <location>
        <begin position="170"/>
        <end position="191"/>
    </location>
</feature>
<dbReference type="Proteomes" id="UP000005237">
    <property type="component" value="Unassembled WGS sequence"/>
</dbReference>
<keyword evidence="4" id="KW-1185">Reference proteome</keyword>
<sequence>MPKKHYKARLEYFQGEESDILKRGQDQASKLLEWYKERLLSVQKKARLLQQGSVSLDPAVHEQKLNFLRAHITELNRRILAVMETSDKGFPAHHNKTTSNGLANGANDDQLVWLHRQNQRLNQELAEKTKMIDQLKRENELVRKSQLQRTERSVPIIRPSAFVRPAYQIPTSINNNHPKNPSPHKIYDTLM</sequence>
<protein>
    <submittedName>
        <fullName evidence="3">Uncharacterized protein</fullName>
    </submittedName>
</protein>
<name>A0A8R1DPN2_CAEJA</name>
<reference evidence="3" key="2">
    <citation type="submission" date="2022-06" db="UniProtKB">
        <authorList>
            <consortium name="EnsemblMetazoa"/>
        </authorList>
    </citation>
    <scope>IDENTIFICATION</scope>
    <source>
        <strain evidence="3">DF5081</strain>
    </source>
</reference>
<dbReference type="Pfam" id="PF11414">
    <property type="entry name" value="Suppressor_APC"/>
    <property type="match status" value="1"/>
</dbReference>
<dbReference type="EnsemblMetazoa" id="CJA07644.1">
    <property type="protein sequence ID" value="CJA07644.1"/>
    <property type="gene ID" value="WBGene00126848"/>
</dbReference>